<keyword evidence="2" id="KW-1185">Reference proteome</keyword>
<dbReference type="AlphaFoldDB" id="A0A178MV50"/>
<evidence type="ECO:0000313" key="2">
    <source>
        <dbReference type="Proteomes" id="UP000078543"/>
    </source>
</evidence>
<sequence length="115" mass="13216">MITVYYKSGSAQWKYELADEEYEYVISNVMEDDPDPQEMFDDSLEILRDVSAMAEDEMEEDDQIDQTIAVAFLWHWFNKLAKPEDRIEGDVVLIEDEDGSGVTILPASDVIEEEG</sequence>
<evidence type="ECO:0000313" key="1">
    <source>
        <dbReference type="EMBL" id="OAN52920.1"/>
    </source>
</evidence>
<dbReference type="RefSeq" id="WP_068499022.1">
    <property type="nucleotide sequence ID" value="NZ_LWQU01000127.1"/>
</dbReference>
<dbReference type="Proteomes" id="UP000078543">
    <property type="component" value="Unassembled WGS sequence"/>
</dbReference>
<dbReference type="OrthoDB" id="7363920at2"/>
<reference evidence="1 2" key="1">
    <citation type="submission" date="2016-04" db="EMBL/GenBank/DDBJ databases">
        <title>Draft genome sequence of freshwater magnetotactic bacteria Magnetospirillum marisnigri SP-1 and Magnetospirillum moscoviense BB-1.</title>
        <authorList>
            <person name="Koziaeva V."/>
            <person name="Dziuba M.V."/>
            <person name="Ivanov T.M."/>
            <person name="Kuznetsov B."/>
            <person name="Grouzdev D.S."/>
        </authorList>
    </citation>
    <scope>NUCLEOTIDE SEQUENCE [LARGE SCALE GENOMIC DNA]</scope>
    <source>
        <strain evidence="1 2">BB-1</strain>
    </source>
</reference>
<dbReference type="STRING" id="1437059.A6A05_10170"/>
<organism evidence="1 2">
    <name type="scientific">Magnetospirillum moscoviense</name>
    <dbReference type="NCBI Taxonomy" id="1437059"/>
    <lineage>
        <taxon>Bacteria</taxon>
        <taxon>Pseudomonadati</taxon>
        <taxon>Pseudomonadota</taxon>
        <taxon>Alphaproteobacteria</taxon>
        <taxon>Rhodospirillales</taxon>
        <taxon>Rhodospirillaceae</taxon>
        <taxon>Magnetospirillum</taxon>
    </lineage>
</organism>
<accession>A0A178MV50</accession>
<protein>
    <submittedName>
        <fullName evidence="1">Uncharacterized protein</fullName>
    </submittedName>
</protein>
<gene>
    <name evidence="1" type="ORF">A6A05_10170</name>
</gene>
<dbReference type="EMBL" id="LWQU01000127">
    <property type="protein sequence ID" value="OAN52920.1"/>
    <property type="molecule type" value="Genomic_DNA"/>
</dbReference>
<proteinExistence type="predicted"/>
<comment type="caution">
    <text evidence="1">The sequence shown here is derived from an EMBL/GenBank/DDBJ whole genome shotgun (WGS) entry which is preliminary data.</text>
</comment>
<name>A0A178MV50_9PROT</name>